<evidence type="ECO:0000313" key="3">
    <source>
        <dbReference type="Proteomes" id="UP000323142"/>
    </source>
</evidence>
<evidence type="ECO:0000313" key="2">
    <source>
        <dbReference type="EMBL" id="KAA2235240.1"/>
    </source>
</evidence>
<dbReference type="InterPro" id="IPR029063">
    <property type="entry name" value="SAM-dependent_MTases_sf"/>
</dbReference>
<dbReference type="EMBL" id="VUOA01000037">
    <property type="protein sequence ID" value="KAA2235240.1"/>
    <property type="molecule type" value="Genomic_DNA"/>
</dbReference>
<feature type="region of interest" description="Disordered" evidence="1">
    <location>
        <begin position="1"/>
        <end position="30"/>
    </location>
</feature>
<dbReference type="OrthoDB" id="163232at2"/>
<dbReference type="Gene3D" id="3.40.50.150">
    <property type="entry name" value="Vaccinia Virus protein VP39"/>
    <property type="match status" value="1"/>
</dbReference>
<evidence type="ECO:0000256" key="1">
    <source>
        <dbReference type="SAM" id="MobiDB-lite"/>
    </source>
</evidence>
<keyword evidence="3" id="KW-1185">Reference proteome</keyword>
<protein>
    <submittedName>
        <fullName evidence="2">Methyltransferase domain-containing protein</fullName>
    </submittedName>
</protein>
<dbReference type="GO" id="GO:0008168">
    <property type="term" value="F:methyltransferase activity"/>
    <property type="evidence" value="ECO:0007669"/>
    <property type="project" value="UniProtKB-KW"/>
</dbReference>
<dbReference type="GO" id="GO:0032259">
    <property type="term" value="P:methylation"/>
    <property type="evidence" value="ECO:0007669"/>
    <property type="project" value="UniProtKB-KW"/>
</dbReference>
<reference evidence="2 3" key="1">
    <citation type="submission" date="2019-09" db="EMBL/GenBank/DDBJ databases">
        <title>Salinarimonas rosea gen. nov., sp. nov., a new member of the a-2 subgroup of the Proteobacteria.</title>
        <authorList>
            <person name="Liu J."/>
        </authorList>
    </citation>
    <scope>NUCLEOTIDE SEQUENCE [LARGE SCALE GENOMIC DNA]</scope>
    <source>
        <strain evidence="2 3">BN140002</strain>
    </source>
</reference>
<feature type="compositionally biased region" description="Pro residues" evidence="1">
    <location>
        <begin position="16"/>
        <end position="30"/>
    </location>
</feature>
<proteinExistence type="predicted"/>
<dbReference type="AlphaFoldDB" id="A0A5B2V9X3"/>
<comment type="caution">
    <text evidence="2">The sequence shown here is derived from an EMBL/GenBank/DDBJ whole genome shotgun (WGS) entry which is preliminary data.</text>
</comment>
<keyword evidence="2" id="KW-0489">Methyltransferase</keyword>
<dbReference type="Proteomes" id="UP000323142">
    <property type="component" value="Unassembled WGS sequence"/>
</dbReference>
<dbReference type="SUPFAM" id="SSF53335">
    <property type="entry name" value="S-adenosyl-L-methionine-dependent methyltransferases"/>
    <property type="match status" value="1"/>
</dbReference>
<dbReference type="Pfam" id="PF13489">
    <property type="entry name" value="Methyltransf_23"/>
    <property type="match status" value="1"/>
</dbReference>
<gene>
    <name evidence="2" type="ORF">F0L46_21080</name>
</gene>
<keyword evidence="2" id="KW-0808">Transferase</keyword>
<dbReference type="RefSeq" id="WP_149821273.1">
    <property type="nucleotide sequence ID" value="NZ_VUOA01000037.1"/>
</dbReference>
<organism evidence="2 3">
    <name type="scientific">Salinarimonas soli</name>
    <dbReference type="NCBI Taxonomy" id="1638099"/>
    <lineage>
        <taxon>Bacteria</taxon>
        <taxon>Pseudomonadati</taxon>
        <taxon>Pseudomonadota</taxon>
        <taxon>Alphaproteobacteria</taxon>
        <taxon>Hyphomicrobiales</taxon>
        <taxon>Salinarimonadaceae</taxon>
        <taxon>Salinarimonas</taxon>
    </lineage>
</organism>
<accession>A0A5B2V9X3</accession>
<sequence>MFNTLFSRAKREAPPASAPPADTPPVDVPVAEVPPPKTIHDFPRDLHLGCGGRRAPGFCNVDITEQASVDIVDNVVTLAEFPDNYASSIYACHVLEHFSHAEAPEVLRTWFRVLAPGGTIRISVPDIDRIVKIYVKNWEHFQKDGHSPWIGLLYGGQTDKYDYHKTGWNFCWMAHIMRDIGFIDMQEYPHEPHFVGADFWDNSLAHEPFGEFLSLNMMAKKPA</sequence>
<name>A0A5B2V9X3_9HYPH</name>
<reference evidence="2 3" key="2">
    <citation type="submission" date="2019-09" db="EMBL/GenBank/DDBJ databases">
        <authorList>
            <person name="Jin C."/>
        </authorList>
    </citation>
    <scope>NUCLEOTIDE SEQUENCE [LARGE SCALE GENOMIC DNA]</scope>
    <source>
        <strain evidence="2 3">BN140002</strain>
    </source>
</reference>